<evidence type="ECO:0000313" key="5">
    <source>
        <dbReference type="EMBL" id="SEJ68441.1"/>
    </source>
</evidence>
<proteinExistence type="predicted"/>
<evidence type="ECO:0000259" key="4">
    <source>
        <dbReference type="PROSITE" id="PS50110"/>
    </source>
</evidence>
<comment type="caution">
    <text evidence="5">The sequence shown here is derived from an EMBL/GenBank/DDBJ whole genome shotgun (WGS) entry which is preliminary data.</text>
</comment>
<accession>A0AAQ1GFK0</accession>
<sequence length="137" mass="14813">MKRILLVDDDLAALESLAAALSGEFLVATASDGGSAWRYLKHTDVNIVITDLRMPGMSGGVLCEKIRDDVTLASMPVILVSGEYSPPAFVRYDCYLRKPLNIGQLVAVTRRLLVPDPHRATGAMQSRAPKSNDGAEE</sequence>
<dbReference type="InterPro" id="IPR050595">
    <property type="entry name" value="Bact_response_regulator"/>
</dbReference>
<evidence type="ECO:0000256" key="2">
    <source>
        <dbReference type="PROSITE-ProRule" id="PRU00169"/>
    </source>
</evidence>
<dbReference type="InterPro" id="IPR001789">
    <property type="entry name" value="Sig_transdc_resp-reg_receiver"/>
</dbReference>
<dbReference type="RefSeq" id="WP_074983593.1">
    <property type="nucleotide sequence ID" value="NZ_CADFGN010000008.1"/>
</dbReference>
<dbReference type="CDD" id="cd00156">
    <property type="entry name" value="REC"/>
    <property type="match status" value="1"/>
</dbReference>
<dbReference type="PANTHER" id="PTHR44591:SF3">
    <property type="entry name" value="RESPONSE REGULATORY DOMAIN-CONTAINING PROTEIN"/>
    <property type="match status" value="1"/>
</dbReference>
<dbReference type="AlphaFoldDB" id="A0AAQ1GFK0"/>
<dbReference type="InterPro" id="IPR011006">
    <property type="entry name" value="CheY-like_superfamily"/>
</dbReference>
<dbReference type="PANTHER" id="PTHR44591">
    <property type="entry name" value="STRESS RESPONSE REGULATOR PROTEIN 1"/>
    <property type="match status" value="1"/>
</dbReference>
<protein>
    <submittedName>
        <fullName evidence="5">Response regulator receiver domain-containing protein</fullName>
    </submittedName>
</protein>
<dbReference type="GO" id="GO:0000160">
    <property type="term" value="P:phosphorelay signal transduction system"/>
    <property type="evidence" value="ECO:0007669"/>
    <property type="project" value="InterPro"/>
</dbReference>
<evidence type="ECO:0000256" key="3">
    <source>
        <dbReference type="SAM" id="MobiDB-lite"/>
    </source>
</evidence>
<reference evidence="5 6" key="1">
    <citation type="submission" date="2016-10" db="EMBL/GenBank/DDBJ databases">
        <authorList>
            <person name="Varghese N."/>
            <person name="Submissions S."/>
        </authorList>
    </citation>
    <scope>NUCLEOTIDE SEQUENCE [LARGE SCALE GENOMIC DNA]</scope>
    <source>
        <strain evidence="5 6">LMG 22274</strain>
    </source>
</reference>
<gene>
    <name evidence="5" type="ORF">SAMN05216550_107165</name>
</gene>
<evidence type="ECO:0000313" key="6">
    <source>
        <dbReference type="Proteomes" id="UP000183529"/>
    </source>
</evidence>
<evidence type="ECO:0000256" key="1">
    <source>
        <dbReference type="ARBA" id="ARBA00022553"/>
    </source>
</evidence>
<dbReference type="Pfam" id="PF00072">
    <property type="entry name" value="Response_reg"/>
    <property type="match status" value="1"/>
</dbReference>
<keyword evidence="1 2" id="KW-0597">Phosphoprotein</keyword>
<dbReference type="SMART" id="SM00448">
    <property type="entry name" value="REC"/>
    <property type="match status" value="1"/>
</dbReference>
<dbReference type="EMBL" id="FNZM01000007">
    <property type="protein sequence ID" value="SEJ68441.1"/>
    <property type="molecule type" value="Genomic_DNA"/>
</dbReference>
<organism evidence="5 6">
    <name type="scientific">Paraburkholderia tropica</name>
    <dbReference type="NCBI Taxonomy" id="92647"/>
    <lineage>
        <taxon>Bacteria</taxon>
        <taxon>Pseudomonadati</taxon>
        <taxon>Pseudomonadota</taxon>
        <taxon>Betaproteobacteria</taxon>
        <taxon>Burkholderiales</taxon>
        <taxon>Burkholderiaceae</taxon>
        <taxon>Paraburkholderia</taxon>
    </lineage>
</organism>
<dbReference type="PROSITE" id="PS50110">
    <property type="entry name" value="RESPONSE_REGULATORY"/>
    <property type="match status" value="1"/>
</dbReference>
<feature type="domain" description="Response regulatory" evidence="4">
    <location>
        <begin position="3"/>
        <end position="113"/>
    </location>
</feature>
<dbReference type="Proteomes" id="UP000183529">
    <property type="component" value="Unassembled WGS sequence"/>
</dbReference>
<dbReference type="SUPFAM" id="SSF52172">
    <property type="entry name" value="CheY-like"/>
    <property type="match status" value="1"/>
</dbReference>
<feature type="region of interest" description="Disordered" evidence="3">
    <location>
        <begin position="118"/>
        <end position="137"/>
    </location>
</feature>
<name>A0AAQ1GFK0_9BURK</name>
<dbReference type="Gene3D" id="3.40.50.2300">
    <property type="match status" value="1"/>
</dbReference>
<feature type="modified residue" description="4-aspartylphosphate" evidence="2">
    <location>
        <position position="51"/>
    </location>
</feature>